<evidence type="ECO:0000256" key="1">
    <source>
        <dbReference type="SAM" id="MobiDB-lite"/>
    </source>
</evidence>
<evidence type="ECO:0000313" key="4">
    <source>
        <dbReference type="Proteomes" id="UP000003452"/>
    </source>
</evidence>
<dbReference type="Pfam" id="PF13715">
    <property type="entry name" value="CarbopepD_reg_2"/>
    <property type="match status" value="1"/>
</dbReference>
<comment type="caution">
    <text evidence="3">The sequence shown here is derived from an EMBL/GenBank/DDBJ whole genome shotgun (WGS) entry which is preliminary data.</text>
</comment>
<feature type="region of interest" description="Disordered" evidence="1">
    <location>
        <begin position="954"/>
        <end position="975"/>
    </location>
</feature>
<reference evidence="3 4" key="1">
    <citation type="submission" date="2008-08" db="EMBL/GenBank/DDBJ databases">
        <title>Draft genome sequence of Bacteroides plebeius (DSM 17135).</title>
        <authorList>
            <person name="Sudarsanam P."/>
            <person name="Ley R."/>
            <person name="Guruge J."/>
            <person name="Turnbaugh P.J."/>
            <person name="Mahowald M."/>
            <person name="Liep D."/>
            <person name="Gordon J."/>
        </authorList>
    </citation>
    <scope>NUCLEOTIDE SEQUENCE [LARGE SCALE GENOMIC DNA]</scope>
    <source>
        <strain evidence="4">DSM 17135 / JCM 12973 / M2</strain>
    </source>
</reference>
<evidence type="ECO:0000313" key="3">
    <source>
        <dbReference type="EMBL" id="EDY95199.1"/>
    </source>
</evidence>
<protein>
    <recommendedName>
        <fullName evidence="2">Outer membrane protein beta-barrel domain-containing protein</fullName>
    </recommendedName>
</protein>
<organism evidence="3 4">
    <name type="scientific">Phocaeicola plebeius (strain DSM 17135 / JCM 12973 / CCUG 54634 / M2)</name>
    <name type="common">Bacteroides plebeius</name>
    <dbReference type="NCBI Taxonomy" id="484018"/>
    <lineage>
        <taxon>Bacteria</taxon>
        <taxon>Pseudomonadati</taxon>
        <taxon>Bacteroidota</taxon>
        <taxon>Bacteroidia</taxon>
        <taxon>Bacteroidales</taxon>
        <taxon>Bacteroidaceae</taxon>
        <taxon>Phocaeicola</taxon>
    </lineage>
</organism>
<accession>B5CZY5</accession>
<dbReference type="SUPFAM" id="SSF56935">
    <property type="entry name" value="Porins"/>
    <property type="match status" value="1"/>
</dbReference>
<gene>
    <name evidence="3" type="ORF">BACPLE_02305</name>
</gene>
<proteinExistence type="predicted"/>
<dbReference type="EMBL" id="ABQC02000020">
    <property type="protein sequence ID" value="EDY95199.1"/>
    <property type="molecule type" value="Genomic_DNA"/>
</dbReference>
<evidence type="ECO:0000259" key="2">
    <source>
        <dbReference type="Pfam" id="PF14905"/>
    </source>
</evidence>
<feature type="domain" description="Outer membrane protein beta-barrel" evidence="2">
    <location>
        <begin position="468"/>
        <end position="782"/>
    </location>
</feature>
<dbReference type="HOGENOM" id="CLU_012729_0_1_10"/>
<dbReference type="Pfam" id="PF14905">
    <property type="entry name" value="OMP_b-brl_3"/>
    <property type="match status" value="1"/>
</dbReference>
<name>B5CZY5_PHOPM</name>
<reference evidence="3 4" key="2">
    <citation type="submission" date="2008-08" db="EMBL/GenBank/DDBJ databases">
        <authorList>
            <person name="Fulton L."/>
            <person name="Clifton S."/>
            <person name="Fulton B."/>
            <person name="Xu J."/>
            <person name="Minx P."/>
            <person name="Pepin K.H."/>
            <person name="Johnson M."/>
            <person name="Thiruvilangam P."/>
            <person name="Bhonagiri V."/>
            <person name="Nash W.E."/>
            <person name="Mardis E.R."/>
            <person name="Wilson R.K."/>
        </authorList>
    </citation>
    <scope>NUCLEOTIDE SEQUENCE [LARGE SCALE GENOMIC DNA]</scope>
    <source>
        <strain evidence="4">DSM 17135 / JCM 12973 / M2</strain>
    </source>
</reference>
<dbReference type="AlphaFoldDB" id="B5CZY5"/>
<sequence length="975" mass="108862">MSKVQLINKEEIKAMKKVLLGLLLMVGVTISAFAQSSGSRGTVTGTVLDEGDKSPVIQATVQLLSVKDSSMVVGNVTNLDGHFSLSVRPGKYLLKVSYIGYTPFFKQVALTRNNPRLNVGKVELASDAIMLAEAVVVAEAPEVTAVADTLVYNSSAYRVPEGSALEELVKKLPGAEVDEDGKITINGKEIKKIMIDGKEFFADDPNIAMKNLPVNIIDKVRAYDKQSDLARVTGIDDGEEETVLDLSVKPGMNKGWFGNADVAAGTEDRYSGKLMLNRFVGENQFTVIGSMNNVNDNGYPGGGGGFRGGGQNGLTSIKMGGFNFSTQSEKLETGGSVNYNYKDADIISKQASETFVSSETSSFKNAWNANRNKTTSLTADFRIEWKPDTMTTVIFRPRLTYGKNDNWSATNSFTFSQDPGYTTDEILNAADNLSSLIPEENIVNTIARNSLQKGDNFNVGGSAMINRRLGKPGRNITFRGSYNYTNSSSEQFSVSETDYYQKTEEERLEILNRYISTPTLNYNYGARFTYSEPIFKGGFLQFSYYFQYKRSKSDNSTYTMPDDWEIAQGYGGDNVGVLDEKNSKSAQYTYYNHQADVSFRWIREKMSLNAGLSFQPQKSKLSYKKDQLDTVAIRNVFNFTPTFDFRYKFSKTSQLRINYRGRSSQPSMTDLLPIEDTTDPLNIRRGNPGLKPAFTNSFMAFYNTFDTEKQRGIMTHFRFENVLNSISNRSTYDPQTGGTVTMPENINGNWNLFGILGSNTALRNKKYTINTFTMARYNNIVSYMSDAQAESASDKNKTRQLSLSERLRGTYRNDWWEFSLNGSLAYTHSRNSFKEENNMDTYQFSYGASTNVRLPWNMSIATDISQNSRRGYADASMNRDELIWNAQLSQDFLKGNAATVSIQFYDILRNQSNISRVISAAMRSDTEYNAIYSYCMVHFIYRLNLFGGKGAGPRMGGPGRGPGFGPGSGHGPRRF</sequence>
<dbReference type="Gene3D" id="2.60.40.1120">
    <property type="entry name" value="Carboxypeptidase-like, regulatory domain"/>
    <property type="match status" value="1"/>
</dbReference>
<dbReference type="Proteomes" id="UP000003452">
    <property type="component" value="Unassembled WGS sequence"/>
</dbReference>
<dbReference type="InterPro" id="IPR008969">
    <property type="entry name" value="CarboxyPept-like_regulatory"/>
</dbReference>
<dbReference type="InterPro" id="IPR041700">
    <property type="entry name" value="OMP_b-brl_3"/>
</dbReference>
<dbReference type="SUPFAM" id="SSF49464">
    <property type="entry name" value="Carboxypeptidase regulatory domain-like"/>
    <property type="match status" value="1"/>
</dbReference>
<dbReference type="eggNOG" id="COG4206">
    <property type="taxonomic scope" value="Bacteria"/>
</dbReference>